<comment type="caution">
    <text evidence="1">The sequence shown here is derived from an EMBL/GenBank/DDBJ whole genome shotgun (WGS) entry which is preliminary data.</text>
</comment>
<dbReference type="AlphaFoldDB" id="A0A2G9ZNK0"/>
<dbReference type="EMBL" id="PCSE01000035">
    <property type="protein sequence ID" value="PIP34759.1"/>
    <property type="molecule type" value="Genomic_DNA"/>
</dbReference>
<reference evidence="1 2" key="1">
    <citation type="submission" date="2017-09" db="EMBL/GenBank/DDBJ databases">
        <title>Depth-based differentiation of microbial function through sediment-hosted aquifers and enrichment of novel symbionts in the deep terrestrial subsurface.</title>
        <authorList>
            <person name="Probst A.J."/>
            <person name="Ladd B."/>
            <person name="Jarett J.K."/>
            <person name="Geller-Mcgrath D.E."/>
            <person name="Sieber C.M."/>
            <person name="Emerson J.B."/>
            <person name="Anantharaman K."/>
            <person name="Thomas B.C."/>
            <person name="Malmstrom R."/>
            <person name="Stieglmeier M."/>
            <person name="Klingl A."/>
            <person name="Woyke T."/>
            <person name="Ryan C.M."/>
            <person name="Banfield J.F."/>
        </authorList>
    </citation>
    <scope>NUCLEOTIDE SEQUENCE [LARGE SCALE GENOMIC DNA]</scope>
    <source>
        <strain evidence="1">CG23_combo_of_CG06-09_8_20_14_all_41_10</strain>
    </source>
</reference>
<dbReference type="Proteomes" id="UP000231408">
    <property type="component" value="Unassembled WGS sequence"/>
</dbReference>
<accession>A0A2G9ZNK0</accession>
<gene>
    <name evidence="1" type="ORF">COX21_01200</name>
</gene>
<evidence type="ECO:0000313" key="2">
    <source>
        <dbReference type="Proteomes" id="UP000231408"/>
    </source>
</evidence>
<sequence>MTKQPEIIVSHVILTGSKQMGISLKSNTNNFVTQASDGKFSLKIPYFQRLFSGKKKIRYILPKGGVPITAGPDVINRITAMARMKKSYTFSM</sequence>
<name>A0A2G9ZNK0_9BACT</name>
<protein>
    <submittedName>
        <fullName evidence="1">Uncharacterized protein</fullName>
    </submittedName>
</protein>
<evidence type="ECO:0000313" key="1">
    <source>
        <dbReference type="EMBL" id="PIP34759.1"/>
    </source>
</evidence>
<proteinExistence type="predicted"/>
<organism evidence="1 2">
    <name type="scientific">Candidatus Falkowbacteria bacterium CG23_combo_of_CG06-09_8_20_14_all_41_10</name>
    <dbReference type="NCBI Taxonomy" id="1974571"/>
    <lineage>
        <taxon>Bacteria</taxon>
        <taxon>Candidatus Falkowiibacteriota</taxon>
    </lineage>
</organism>